<comment type="pathway">
    <text evidence="1">Glycan metabolism; L-arabinan degradation.</text>
</comment>
<dbReference type="InterPro" id="IPR050727">
    <property type="entry name" value="GH43_arabinanases"/>
</dbReference>
<dbReference type="InterPro" id="IPR000772">
    <property type="entry name" value="Ricin_B_lectin"/>
</dbReference>
<evidence type="ECO:0000256" key="2">
    <source>
        <dbReference type="ARBA" id="ARBA00009865"/>
    </source>
</evidence>
<keyword evidence="4 7" id="KW-0326">Glycosidase</keyword>
<dbReference type="Gene3D" id="2.115.10.20">
    <property type="entry name" value="Glycosyl hydrolase domain, family 43"/>
    <property type="match status" value="1"/>
</dbReference>
<name>A0A919PNF3_9ACTN</name>
<evidence type="ECO:0000256" key="4">
    <source>
        <dbReference type="ARBA" id="ARBA00023295"/>
    </source>
</evidence>
<feature type="active site" description="Proton acceptor" evidence="5">
    <location>
        <position position="195"/>
    </location>
</feature>
<accession>A0A919PNF3</accession>
<dbReference type="InterPro" id="IPR006710">
    <property type="entry name" value="Glyco_hydro_43"/>
</dbReference>
<dbReference type="EMBL" id="BONQ01000081">
    <property type="protein sequence ID" value="GIG47059.1"/>
    <property type="molecule type" value="Genomic_DNA"/>
</dbReference>
<dbReference type="PANTHER" id="PTHR43301">
    <property type="entry name" value="ARABINAN ENDO-1,5-ALPHA-L-ARABINOSIDASE"/>
    <property type="match status" value="1"/>
</dbReference>
<dbReference type="PANTHER" id="PTHR43301:SF3">
    <property type="entry name" value="ARABINAN ENDO-1,5-ALPHA-L-ARABINOSIDASE A-RELATED"/>
    <property type="match status" value="1"/>
</dbReference>
<dbReference type="GO" id="GO:0005975">
    <property type="term" value="P:carbohydrate metabolic process"/>
    <property type="evidence" value="ECO:0007669"/>
    <property type="project" value="InterPro"/>
</dbReference>
<dbReference type="Gene3D" id="2.80.10.50">
    <property type="match status" value="2"/>
</dbReference>
<dbReference type="RefSeq" id="WP_203848804.1">
    <property type="nucleotide sequence ID" value="NZ_BAAAVW010000017.1"/>
</dbReference>
<comment type="similarity">
    <text evidence="2 7">Belongs to the glycosyl hydrolase 43 family.</text>
</comment>
<gene>
    <name evidence="10" type="ORF">Dsi01nite_051000</name>
</gene>
<evidence type="ECO:0000313" key="11">
    <source>
        <dbReference type="Proteomes" id="UP000660611"/>
    </source>
</evidence>
<dbReference type="Pfam" id="PF14200">
    <property type="entry name" value="RicinB_lectin_2"/>
    <property type="match status" value="2"/>
</dbReference>
<evidence type="ECO:0000256" key="5">
    <source>
        <dbReference type="PIRSR" id="PIRSR606710-1"/>
    </source>
</evidence>
<proteinExistence type="inferred from homology"/>
<evidence type="ECO:0000259" key="9">
    <source>
        <dbReference type="SMART" id="SM00458"/>
    </source>
</evidence>
<dbReference type="AlphaFoldDB" id="A0A919PNF3"/>
<dbReference type="SUPFAM" id="SSF75005">
    <property type="entry name" value="Arabinanase/levansucrase/invertase"/>
    <property type="match status" value="1"/>
</dbReference>
<feature type="chain" id="PRO_5039732065" description="Ricin B lectin domain-containing protein" evidence="8">
    <location>
        <begin position="30"/>
        <end position="475"/>
    </location>
</feature>
<dbReference type="SMART" id="SM00458">
    <property type="entry name" value="RICIN"/>
    <property type="match status" value="1"/>
</dbReference>
<dbReference type="InterPro" id="IPR035992">
    <property type="entry name" value="Ricin_B-like_lectins"/>
</dbReference>
<dbReference type="PROSITE" id="PS50231">
    <property type="entry name" value="RICIN_B_LECTIN"/>
    <property type="match status" value="1"/>
</dbReference>
<evidence type="ECO:0000256" key="1">
    <source>
        <dbReference type="ARBA" id="ARBA00004834"/>
    </source>
</evidence>
<feature type="active site" description="Proton donor" evidence="5">
    <location>
        <position position="374"/>
    </location>
</feature>
<reference evidence="10" key="1">
    <citation type="submission" date="2021-01" db="EMBL/GenBank/DDBJ databases">
        <title>Whole genome shotgun sequence of Dactylosporangium siamense NBRC 106093.</title>
        <authorList>
            <person name="Komaki H."/>
            <person name="Tamura T."/>
        </authorList>
    </citation>
    <scope>NUCLEOTIDE SEQUENCE</scope>
    <source>
        <strain evidence="10">NBRC 106093</strain>
    </source>
</reference>
<keyword evidence="3 7" id="KW-0378">Hydrolase</keyword>
<feature type="site" description="Important for catalytic activity, responsible for pKa modulation of the active site Glu and correct orientation of both the proton donor and substrate" evidence="6">
    <location>
        <position position="321"/>
    </location>
</feature>
<evidence type="ECO:0000256" key="3">
    <source>
        <dbReference type="ARBA" id="ARBA00022801"/>
    </source>
</evidence>
<dbReference type="Proteomes" id="UP000660611">
    <property type="component" value="Unassembled WGS sequence"/>
</dbReference>
<evidence type="ECO:0000256" key="8">
    <source>
        <dbReference type="SAM" id="SignalP"/>
    </source>
</evidence>
<protein>
    <recommendedName>
        <fullName evidence="9">Ricin B lectin domain-containing protein</fullName>
    </recommendedName>
</protein>
<keyword evidence="11" id="KW-1185">Reference proteome</keyword>
<evidence type="ECO:0000256" key="6">
    <source>
        <dbReference type="PIRSR" id="PIRSR606710-2"/>
    </source>
</evidence>
<dbReference type="InterPro" id="IPR023296">
    <property type="entry name" value="Glyco_hydro_beta-prop_sf"/>
</dbReference>
<dbReference type="Pfam" id="PF04616">
    <property type="entry name" value="Glyco_hydro_43"/>
    <property type="match status" value="1"/>
</dbReference>
<sequence length="475" mass="50475">MKIHHLVYGATALAVVGGVTAFAMAPASAATIDTAAWYQLLNRGTGKALDIYEAGTADGDDAVQWAANSAAANQQFQFVSSGSGWYRLKARHSGKVLDVNAGSTADGGDVIQWADNNATNQQWSVTDTNNGFVRLLNRKSGKALDVEGGATADGANVIQWTYSGGTNQQWQLVKVNGTTPGGTPPSIPGNLGTHDPSRLIRDGNAHFFYSTGGNLPGWYTTNGTTWQQTPAVFPNGIPASVRNAVPANDGHDVWAPDIIWNPNTGLFSLYYSVANWDNGTRSAIGLATSPTLNPASSNYRWTDRGVVIAKTPTANTYNAIDPAPFFDANGDMWMAFGSGYGSTRDTALNIVALNKNTGLRSDNQVHTVQSCGCEAAYVQYHSGYYYLFWNTGGCCSGASSTYVVHVARSTSVTGPYTERSAKFISSTSTRHGPGHIGVLTEGGKDYYSYHYYPNSGGSVLGFGTITWGSDGWPNS</sequence>
<organism evidence="10 11">
    <name type="scientific">Dactylosporangium siamense</name>
    <dbReference type="NCBI Taxonomy" id="685454"/>
    <lineage>
        <taxon>Bacteria</taxon>
        <taxon>Bacillati</taxon>
        <taxon>Actinomycetota</taxon>
        <taxon>Actinomycetes</taxon>
        <taxon>Micromonosporales</taxon>
        <taxon>Micromonosporaceae</taxon>
        <taxon>Dactylosporangium</taxon>
    </lineage>
</organism>
<feature type="signal peptide" evidence="8">
    <location>
        <begin position="1"/>
        <end position="29"/>
    </location>
</feature>
<evidence type="ECO:0000256" key="7">
    <source>
        <dbReference type="RuleBase" id="RU361187"/>
    </source>
</evidence>
<feature type="domain" description="Ricin B lectin" evidence="9">
    <location>
        <begin position="36"/>
        <end position="173"/>
    </location>
</feature>
<dbReference type="GO" id="GO:0004553">
    <property type="term" value="F:hydrolase activity, hydrolyzing O-glycosyl compounds"/>
    <property type="evidence" value="ECO:0007669"/>
    <property type="project" value="InterPro"/>
</dbReference>
<dbReference type="SUPFAM" id="SSF50370">
    <property type="entry name" value="Ricin B-like lectins"/>
    <property type="match status" value="1"/>
</dbReference>
<dbReference type="CDD" id="cd08998">
    <property type="entry name" value="GH43_Arb43a-like"/>
    <property type="match status" value="1"/>
</dbReference>
<evidence type="ECO:0000313" key="10">
    <source>
        <dbReference type="EMBL" id="GIG47059.1"/>
    </source>
</evidence>
<keyword evidence="8" id="KW-0732">Signal</keyword>
<comment type="caution">
    <text evidence="10">The sequence shown here is derived from an EMBL/GenBank/DDBJ whole genome shotgun (WGS) entry which is preliminary data.</text>
</comment>